<name>A0ABW4MFX9_9SPHN</name>
<dbReference type="EMBL" id="JBHUEL010000009">
    <property type="protein sequence ID" value="MFD1767262.1"/>
    <property type="molecule type" value="Genomic_DNA"/>
</dbReference>
<dbReference type="PROSITE" id="PS51257">
    <property type="entry name" value="PROKAR_LIPOPROTEIN"/>
    <property type="match status" value="1"/>
</dbReference>
<keyword evidence="2" id="KW-1185">Reference proteome</keyword>
<gene>
    <name evidence="1" type="ORF">ACFSAG_10455</name>
</gene>
<protein>
    <recommendedName>
        <fullName evidence="3">Lipoprotein</fullName>
    </recommendedName>
</protein>
<evidence type="ECO:0000313" key="1">
    <source>
        <dbReference type="EMBL" id="MFD1767262.1"/>
    </source>
</evidence>
<organism evidence="1 2">
    <name type="scientific">Sphingorhabdus buctiana</name>
    <dbReference type="NCBI Taxonomy" id="1508805"/>
    <lineage>
        <taxon>Bacteria</taxon>
        <taxon>Pseudomonadati</taxon>
        <taxon>Pseudomonadota</taxon>
        <taxon>Alphaproteobacteria</taxon>
        <taxon>Sphingomonadales</taxon>
        <taxon>Sphingomonadaceae</taxon>
        <taxon>Sphingorhabdus</taxon>
    </lineage>
</organism>
<sequence>MRATILKTVIIVAAAGTLGGCASYQSERPKLAYFIVPCSTPGAFPAQAVSAPDQSVTAAPQDLLPDTMKPGSGGSKEAATCLVAAATGRPYSGYGYAPYYPYPRHYGSGIGFVFHSGGHRGGHHGSGHRRH</sequence>
<evidence type="ECO:0008006" key="3">
    <source>
        <dbReference type="Google" id="ProtNLM"/>
    </source>
</evidence>
<comment type="caution">
    <text evidence="1">The sequence shown here is derived from an EMBL/GenBank/DDBJ whole genome shotgun (WGS) entry which is preliminary data.</text>
</comment>
<dbReference type="Proteomes" id="UP001597215">
    <property type="component" value="Unassembled WGS sequence"/>
</dbReference>
<proteinExistence type="predicted"/>
<accession>A0ABW4MFX9</accession>
<reference evidence="2" key="1">
    <citation type="journal article" date="2019" name="Int. J. Syst. Evol. Microbiol.">
        <title>The Global Catalogue of Microorganisms (GCM) 10K type strain sequencing project: providing services to taxonomists for standard genome sequencing and annotation.</title>
        <authorList>
            <consortium name="The Broad Institute Genomics Platform"/>
            <consortium name="The Broad Institute Genome Sequencing Center for Infectious Disease"/>
            <person name="Wu L."/>
            <person name="Ma J."/>
        </authorList>
    </citation>
    <scope>NUCLEOTIDE SEQUENCE [LARGE SCALE GENOMIC DNA]</scope>
    <source>
        <strain evidence="2">CGMCC 1.12449</strain>
    </source>
</reference>
<dbReference type="RefSeq" id="WP_381514460.1">
    <property type="nucleotide sequence ID" value="NZ_JBHUEL010000009.1"/>
</dbReference>
<evidence type="ECO:0000313" key="2">
    <source>
        <dbReference type="Proteomes" id="UP001597215"/>
    </source>
</evidence>